<dbReference type="OrthoDB" id="1375487at2"/>
<dbReference type="PROSITE" id="PS50093">
    <property type="entry name" value="PKD"/>
    <property type="match status" value="1"/>
</dbReference>
<evidence type="ECO:0000313" key="3">
    <source>
        <dbReference type="Proteomes" id="UP000308713"/>
    </source>
</evidence>
<sequence>MRKAKLVLLMLTVFLIESCSKDDAKNTIDCLFSGLNFDVSHEVDATNSKLVMFTVTYSGDYAMGNNITWDFGDGAVEVITGNTATHEYATTGEYTVKVKPREENGEAYCIPEKKEKVTIN</sequence>
<dbReference type="InterPro" id="IPR035986">
    <property type="entry name" value="PKD_dom_sf"/>
</dbReference>
<dbReference type="AlphaFoldDB" id="A0A5C4SQ49"/>
<feature type="domain" description="PKD" evidence="1">
    <location>
        <begin position="51"/>
        <end position="98"/>
    </location>
</feature>
<name>A0A5C4SQ49_9FLAO</name>
<dbReference type="Gene3D" id="2.60.40.10">
    <property type="entry name" value="Immunoglobulins"/>
    <property type="match status" value="1"/>
</dbReference>
<accession>A0A5C4SQ49</accession>
<organism evidence="2 3">
    <name type="scientific">Allotamlana fucoidanivorans</name>
    <dbReference type="NCBI Taxonomy" id="2583814"/>
    <lineage>
        <taxon>Bacteria</taxon>
        <taxon>Pseudomonadati</taxon>
        <taxon>Bacteroidota</taxon>
        <taxon>Flavobacteriia</taxon>
        <taxon>Flavobacteriales</taxon>
        <taxon>Flavobacteriaceae</taxon>
        <taxon>Allotamlana</taxon>
    </lineage>
</organism>
<dbReference type="Proteomes" id="UP000308713">
    <property type="component" value="Unassembled WGS sequence"/>
</dbReference>
<dbReference type="SUPFAM" id="SSF49299">
    <property type="entry name" value="PKD domain"/>
    <property type="match status" value="1"/>
</dbReference>
<dbReference type="InterPro" id="IPR013783">
    <property type="entry name" value="Ig-like_fold"/>
</dbReference>
<dbReference type="InterPro" id="IPR000601">
    <property type="entry name" value="PKD_dom"/>
</dbReference>
<keyword evidence="3" id="KW-1185">Reference proteome</keyword>
<dbReference type="EMBL" id="VDCS01000003">
    <property type="protein sequence ID" value="TNJ46133.1"/>
    <property type="molecule type" value="Genomic_DNA"/>
</dbReference>
<evidence type="ECO:0000313" key="2">
    <source>
        <dbReference type="EMBL" id="TNJ46133.1"/>
    </source>
</evidence>
<proteinExistence type="predicted"/>
<gene>
    <name evidence="2" type="ORF">FGF67_03845</name>
</gene>
<evidence type="ECO:0000259" key="1">
    <source>
        <dbReference type="PROSITE" id="PS50093"/>
    </source>
</evidence>
<protein>
    <submittedName>
        <fullName evidence="2">PKD domain-containing protein</fullName>
    </submittedName>
</protein>
<comment type="caution">
    <text evidence="2">The sequence shown here is derived from an EMBL/GenBank/DDBJ whole genome shotgun (WGS) entry which is preliminary data.</text>
</comment>
<reference evidence="2 3" key="1">
    <citation type="submission" date="2019-05" db="EMBL/GenBank/DDBJ databases">
        <title>Tamlana fucoidanivorans sp. nov., isolated from the surface of algae collected from Fujian province in China.</title>
        <authorList>
            <person name="Li J."/>
        </authorList>
    </citation>
    <scope>NUCLEOTIDE SEQUENCE [LARGE SCALE GENOMIC DNA]</scope>
    <source>
        <strain evidence="2 3">CW2-9</strain>
    </source>
</reference>
<dbReference type="Pfam" id="PF18911">
    <property type="entry name" value="PKD_4"/>
    <property type="match status" value="1"/>
</dbReference>
<dbReference type="RefSeq" id="WP_139695148.1">
    <property type="nucleotide sequence ID" value="NZ_CP074074.1"/>
</dbReference>
<dbReference type="CDD" id="cd00146">
    <property type="entry name" value="PKD"/>
    <property type="match status" value="1"/>
</dbReference>